<accession>A0A8T5URA4</accession>
<sequence length="1137" mass="127975">MGIVFSDDFSTDLSKWDSNPDGYIIESGRLKSANAGTITKNITLTDFSASFNIWVGTGLTGVRNIYFSNADGSEYIKLRMFFNGLSGCYVNLFDQNGNYPYPLFGKSYSTSNPIPVIVQKTGSDWTVTFAGTNLGTITNFGTLDISKFKVDDESGNVTYWDDFSIVTEAEMRISELNCVCNIRPDHYISSLECVTVLKEIQISSLECITTLIEPTRDELSLVGNVKTRSLLKTGFSSILHPNLLLNQHPEKPPFVNWNVWDHSYLDQINKRLSLNNFRNYGGNLKINDLNIEEGFLLKFKLGGSTALFNVMWNYISGNQQDIDSYCLDWQAASGFRTLHYHYDITNQRMVWDVISLSENNIPVPAGNYEIMVANGRVSVRLDEEIIIDSIEIPDITSRDIYISSANGLFTNSESWIDDLDIQPAPIFSNLEMVTNIRNNHNISSLECNAHIQSNTIIDILHCESTIIYPGLIKTNFDGQTLMNHLAITEYDGGYLDTENQKFVILPAKRFGSKGALFIQNFELPHGFDLEFDIEGEEFESLNLFFNYKQYDTFWSLNITPTEIKLIKTVPSGSWEGGTTIVMATFTKTPGTILGKYRLVVAANGIVDVYYNTEHIFQKIDYDANFTGNSEYFDYNVKIEASQGYNYYLSPKAYLDNLIFNVPDHVSELSAITNIRSPHRRDELECKTAIGKLYSKILTLQGSIFEDNPQKPSSNIDKLIFLSVNEVVFPNMISWDTDKQGNNKNSTFDITYRSAEDLMLFSGQKIRLTELHGNPDGFYTGIIDDIIEDNKSGERLWKISGRGEANPIITQPFHINAVTYDESQPISPTNTPPTAFTSEMWLNMIMFGSGVKKGPCVDIHVDEIFNANHLFNGFAGNWDTKADALTELMALISKLRNQNISWFLDNKGLLRIFNTDVMDESMGISIGLNEGRVLDHSVKEDGQSIINTQRGTGGKENEFEYEDQDEYSRNGWYDTDNGLSWPGYGFMPGKQIQDNSVTIYEQLQAEVHNVLDLNSRPIFTISMRLSKFPGCEIGQPIYIKDHYKLKGKTLVITSIRMSGTTAQRTTQITATTDKKILGPLSEYGTAEAIAKHQISKTAPTYGICVAKDSKGTVTIQPVNKAATENAKDLGYFKKRKDN</sequence>
<gene>
    <name evidence="1" type="ORF">K8N75_09590</name>
</gene>
<reference evidence="2" key="1">
    <citation type="journal article" date="2022" name="Microbiol. Resour. Announc.">
        <title>Draft Genome Sequence of a Methanogenic Archaeon from West Spitsbergen Permafrost.</title>
        <authorList>
            <person name="Trubitsyn V."/>
            <person name="Rivkina E."/>
            <person name="Shcherbakova V."/>
        </authorList>
    </citation>
    <scope>NUCLEOTIDE SEQUENCE [LARGE SCALE GENOMIC DNA]</scope>
    <source>
        <strain evidence="2">VT</strain>
    </source>
</reference>
<organism evidence="1 2">
    <name type="scientific">Methanobacterium spitsbergense</name>
    <dbReference type="NCBI Taxonomy" id="2874285"/>
    <lineage>
        <taxon>Archaea</taxon>
        <taxon>Methanobacteriati</taxon>
        <taxon>Methanobacteriota</taxon>
        <taxon>Methanomada group</taxon>
        <taxon>Methanobacteria</taxon>
        <taxon>Methanobacteriales</taxon>
        <taxon>Methanobacteriaceae</taxon>
        <taxon>Methanobacterium</taxon>
    </lineage>
</organism>
<dbReference type="Proteomes" id="UP000825933">
    <property type="component" value="Unassembled WGS sequence"/>
</dbReference>
<evidence type="ECO:0000313" key="2">
    <source>
        <dbReference type="Proteomes" id="UP000825933"/>
    </source>
</evidence>
<proteinExistence type="predicted"/>
<dbReference type="EMBL" id="JAIOUQ010000009">
    <property type="protein sequence ID" value="MBZ2166288.1"/>
    <property type="molecule type" value="Genomic_DNA"/>
</dbReference>
<keyword evidence="2" id="KW-1185">Reference proteome</keyword>
<dbReference type="AlphaFoldDB" id="A0A8T5URA4"/>
<protein>
    <submittedName>
        <fullName evidence="1">Uncharacterized protein</fullName>
    </submittedName>
</protein>
<name>A0A8T5URA4_9EURY</name>
<dbReference type="RefSeq" id="WP_223791828.1">
    <property type="nucleotide sequence ID" value="NZ_JAIOUQ010000009.1"/>
</dbReference>
<comment type="caution">
    <text evidence="1">The sequence shown here is derived from an EMBL/GenBank/DDBJ whole genome shotgun (WGS) entry which is preliminary data.</text>
</comment>
<evidence type="ECO:0000313" key="1">
    <source>
        <dbReference type="EMBL" id="MBZ2166288.1"/>
    </source>
</evidence>